<feature type="compositionally biased region" description="Basic and acidic residues" evidence="1">
    <location>
        <begin position="236"/>
        <end position="259"/>
    </location>
</feature>
<evidence type="ECO:0000256" key="1">
    <source>
        <dbReference type="SAM" id="MobiDB-lite"/>
    </source>
</evidence>
<accession>A0AAD6NN75</accession>
<feature type="region of interest" description="Disordered" evidence="1">
    <location>
        <begin position="347"/>
        <end position="421"/>
    </location>
</feature>
<name>A0AAD6NN75_DREDA</name>
<feature type="compositionally biased region" description="Polar residues" evidence="1">
    <location>
        <begin position="153"/>
        <end position="167"/>
    </location>
</feature>
<organism evidence="2 3">
    <name type="scientific">Drechslerella dactyloides</name>
    <name type="common">Nematode-trapping fungus</name>
    <name type="synonym">Arthrobotrys dactyloides</name>
    <dbReference type="NCBI Taxonomy" id="74499"/>
    <lineage>
        <taxon>Eukaryota</taxon>
        <taxon>Fungi</taxon>
        <taxon>Dikarya</taxon>
        <taxon>Ascomycota</taxon>
        <taxon>Pezizomycotina</taxon>
        <taxon>Orbiliomycetes</taxon>
        <taxon>Orbiliales</taxon>
        <taxon>Orbiliaceae</taxon>
        <taxon>Drechslerella</taxon>
    </lineage>
</organism>
<keyword evidence="3" id="KW-1185">Reference proteome</keyword>
<dbReference type="Proteomes" id="UP001221413">
    <property type="component" value="Unassembled WGS sequence"/>
</dbReference>
<feature type="compositionally biased region" description="Low complexity" evidence="1">
    <location>
        <begin position="195"/>
        <end position="210"/>
    </location>
</feature>
<protein>
    <submittedName>
        <fullName evidence="2">Uncharacterized protein</fullName>
    </submittedName>
</protein>
<feature type="region of interest" description="Disordered" evidence="1">
    <location>
        <begin position="147"/>
        <end position="262"/>
    </location>
</feature>
<evidence type="ECO:0000313" key="3">
    <source>
        <dbReference type="Proteomes" id="UP001221413"/>
    </source>
</evidence>
<feature type="region of interest" description="Disordered" evidence="1">
    <location>
        <begin position="291"/>
        <end position="324"/>
    </location>
</feature>
<evidence type="ECO:0000313" key="2">
    <source>
        <dbReference type="EMBL" id="KAJ6264517.1"/>
    </source>
</evidence>
<proteinExistence type="predicted"/>
<comment type="caution">
    <text evidence="2">The sequence shown here is derived from an EMBL/GenBank/DDBJ whole genome shotgun (WGS) entry which is preliminary data.</text>
</comment>
<dbReference type="AlphaFoldDB" id="A0AAD6NN75"/>
<feature type="compositionally biased region" description="Polar residues" evidence="1">
    <location>
        <begin position="378"/>
        <end position="387"/>
    </location>
</feature>
<reference evidence="2" key="1">
    <citation type="submission" date="2023-01" db="EMBL/GenBank/DDBJ databases">
        <title>The chitinases involved in constricting ring structure development in the nematode-trapping fungus Drechslerella dactyloides.</title>
        <authorList>
            <person name="Wang R."/>
            <person name="Zhang L."/>
            <person name="Tang P."/>
            <person name="Li S."/>
            <person name="Liang L."/>
        </authorList>
    </citation>
    <scope>NUCLEOTIDE SEQUENCE</scope>
    <source>
        <strain evidence="2">YMF1.00031</strain>
    </source>
</reference>
<dbReference type="EMBL" id="JAQGDS010000001">
    <property type="protein sequence ID" value="KAJ6264517.1"/>
    <property type="molecule type" value="Genomic_DNA"/>
</dbReference>
<sequence length="421" mass="45929">MAISQAVMKAPPTTIPRMNAETIFGDTVSTPLHEEYGNRKMAAQKDLLNWVSDIMVNELPGRPKPYFGDGGFGVKSKRNLYEWVVIPNILALTPGELERLNGSIFAASGERQNHPATWAVETLEAVLSLIKRGILQAQRTNIPILPADHEDLNNSQTSRVYPSSTRARANKRNISESSEEAASDASFEEPEGSESETSSSFDSHDSGGSSDELDELSAEDSGKIPFRNARTYPAQHLEKYEGKEGNDKPIPKEGSKLEESSPMLIKTADETIDLTLSSPVEVTSHSATILPLIANRTPGQYRTPEKSTPTPRRSRSLLGSQQQLTPLSELVAQAKKIDAELAKTKALEMSPEAGHKGSQEQQFKTENDISTIAGDSKGLTTLEASNDLQKHNGGIKEYRRESSDIQKDVSPVEAMRESSGG</sequence>
<feature type="compositionally biased region" description="Basic and acidic residues" evidence="1">
    <location>
        <begin position="388"/>
        <end position="407"/>
    </location>
</feature>
<feature type="compositionally biased region" description="Polar residues" evidence="1">
    <location>
        <begin position="306"/>
        <end position="324"/>
    </location>
</feature>
<feature type="compositionally biased region" description="Basic and acidic residues" evidence="1">
    <location>
        <begin position="353"/>
        <end position="367"/>
    </location>
</feature>
<gene>
    <name evidence="2" type="ORF">Dda_0664</name>
</gene>
<feature type="compositionally biased region" description="Acidic residues" evidence="1">
    <location>
        <begin position="177"/>
        <end position="194"/>
    </location>
</feature>